<gene>
    <name evidence="2" type="ORF">Tdes44962_MAKER04550</name>
</gene>
<protein>
    <submittedName>
        <fullName evidence="2">Uncharacterized protein</fullName>
    </submittedName>
</protein>
<dbReference type="Proteomes" id="UP001138500">
    <property type="component" value="Unassembled WGS sequence"/>
</dbReference>
<feature type="chain" id="PRO_5040941927" evidence="1">
    <location>
        <begin position="20"/>
        <end position="133"/>
    </location>
</feature>
<reference evidence="2 3" key="1">
    <citation type="journal article" date="2018" name="IMA Fungus">
        <title>IMA Genome-F 10: Nine draft genome sequences of Claviceps purpurea s.lat., including C. arundinis, C. humidiphila, and C. cf. spartinae, pseudomolecules for the pitch canker pathogen Fusarium circinatum, draft genome of Davidsoniella eucalypti, Grosmannia galeiformis, Quambalaria eucalypti, and Teratosphaeria destructans.</title>
        <authorList>
            <person name="Wingfield B.D."/>
            <person name="Liu M."/>
            <person name="Nguyen H.D."/>
            <person name="Lane F.A."/>
            <person name="Morgan S.W."/>
            <person name="De Vos L."/>
            <person name="Wilken P.M."/>
            <person name="Duong T.A."/>
            <person name="Aylward J."/>
            <person name="Coetzee M.P."/>
            <person name="Dadej K."/>
            <person name="De Beer Z.W."/>
            <person name="Findlay W."/>
            <person name="Havenga M."/>
            <person name="Kolarik M."/>
            <person name="Menzies J.G."/>
            <person name="Naidoo K."/>
            <person name="Pochopski O."/>
            <person name="Shoukouhi P."/>
            <person name="Santana Q.C."/>
            <person name="Seifert K.A."/>
            <person name="Soal N."/>
            <person name="Steenkamp E.T."/>
            <person name="Tatham C.T."/>
            <person name="van der Nest M.A."/>
            <person name="Wingfield M.J."/>
        </authorList>
    </citation>
    <scope>NUCLEOTIDE SEQUENCE [LARGE SCALE GENOMIC DNA]</scope>
    <source>
        <strain evidence="2">CMW44962</strain>
    </source>
</reference>
<evidence type="ECO:0000256" key="1">
    <source>
        <dbReference type="SAM" id="SignalP"/>
    </source>
</evidence>
<keyword evidence="1" id="KW-0732">Signal</keyword>
<accession>A0A9W7SMS8</accession>
<evidence type="ECO:0000313" key="3">
    <source>
        <dbReference type="Proteomes" id="UP001138500"/>
    </source>
</evidence>
<dbReference type="EMBL" id="RIBY02002178">
    <property type="protein sequence ID" value="KAH9823698.1"/>
    <property type="molecule type" value="Genomic_DNA"/>
</dbReference>
<organism evidence="2 3">
    <name type="scientific">Teratosphaeria destructans</name>
    <dbReference type="NCBI Taxonomy" id="418781"/>
    <lineage>
        <taxon>Eukaryota</taxon>
        <taxon>Fungi</taxon>
        <taxon>Dikarya</taxon>
        <taxon>Ascomycota</taxon>
        <taxon>Pezizomycotina</taxon>
        <taxon>Dothideomycetes</taxon>
        <taxon>Dothideomycetidae</taxon>
        <taxon>Mycosphaerellales</taxon>
        <taxon>Teratosphaeriaceae</taxon>
        <taxon>Teratosphaeria</taxon>
    </lineage>
</organism>
<keyword evidence="3" id="KW-1185">Reference proteome</keyword>
<comment type="caution">
    <text evidence="2">The sequence shown here is derived from an EMBL/GenBank/DDBJ whole genome shotgun (WGS) entry which is preliminary data.</text>
</comment>
<evidence type="ECO:0000313" key="2">
    <source>
        <dbReference type="EMBL" id="KAH9823698.1"/>
    </source>
</evidence>
<feature type="signal peptide" evidence="1">
    <location>
        <begin position="1"/>
        <end position="19"/>
    </location>
</feature>
<name>A0A9W7SMS8_9PEZI</name>
<proteinExistence type="predicted"/>
<reference evidence="2 3" key="2">
    <citation type="journal article" date="2021" name="Curr. Genet.">
        <title>Genetic response to nitrogen starvation in the aggressive Eucalyptus foliar pathogen Teratosphaeria destructans.</title>
        <authorList>
            <person name="Havenga M."/>
            <person name="Wingfield B.D."/>
            <person name="Wingfield M.J."/>
            <person name="Dreyer L.L."/>
            <person name="Roets F."/>
            <person name="Aylward J."/>
        </authorList>
    </citation>
    <scope>NUCLEOTIDE SEQUENCE [LARGE SCALE GENOMIC DNA]</scope>
    <source>
        <strain evidence="2">CMW44962</strain>
    </source>
</reference>
<sequence>MHPLLLSLLSLPALTLTLALPSTHPLTLHTQSCTANDDFGGTVSYTTRIGSPCAFDAATGSCSSCAAAGKALMGPLNANPACHDTGCISFSCKWDTGDFLKLKFTAPGTGFQKGINEALQGVYPRIRFNCPGH</sequence>
<dbReference type="AlphaFoldDB" id="A0A9W7SMS8"/>